<dbReference type="RefSeq" id="WP_310457079.1">
    <property type="nucleotide sequence ID" value="NZ_JAVKPH010000008.1"/>
</dbReference>
<dbReference type="Proteomes" id="UP001247754">
    <property type="component" value="Unassembled WGS sequence"/>
</dbReference>
<name>A0ABU1F7I4_9RHOB</name>
<evidence type="ECO:0000313" key="2">
    <source>
        <dbReference type="Proteomes" id="UP001247754"/>
    </source>
</evidence>
<accession>A0ABU1F7I4</accession>
<reference evidence="1 2" key="1">
    <citation type="submission" date="2023-09" db="EMBL/GenBank/DDBJ databases">
        <title>Xinfangfangia sedmenti sp. nov., isolated the sedment.</title>
        <authorList>
            <person name="Xu L."/>
        </authorList>
    </citation>
    <scope>NUCLEOTIDE SEQUENCE [LARGE SCALE GENOMIC DNA]</scope>
    <source>
        <strain evidence="1 2">LG-4</strain>
    </source>
</reference>
<dbReference type="EMBL" id="JAVKPH010000008">
    <property type="protein sequence ID" value="MDR5652834.1"/>
    <property type="molecule type" value="Genomic_DNA"/>
</dbReference>
<comment type="caution">
    <text evidence="1">The sequence shown here is derived from an EMBL/GenBank/DDBJ whole genome shotgun (WGS) entry which is preliminary data.</text>
</comment>
<keyword evidence="2" id="KW-1185">Reference proteome</keyword>
<proteinExistence type="predicted"/>
<organism evidence="1 2">
    <name type="scientific">Ruixingdingia sedimenti</name>
    <dbReference type="NCBI Taxonomy" id="3073604"/>
    <lineage>
        <taxon>Bacteria</taxon>
        <taxon>Pseudomonadati</taxon>
        <taxon>Pseudomonadota</taxon>
        <taxon>Alphaproteobacteria</taxon>
        <taxon>Rhodobacterales</taxon>
        <taxon>Paracoccaceae</taxon>
        <taxon>Ruixingdingia</taxon>
    </lineage>
</organism>
<gene>
    <name evidence="1" type="ORF">RGD00_09475</name>
</gene>
<evidence type="ECO:0000313" key="1">
    <source>
        <dbReference type="EMBL" id="MDR5652834.1"/>
    </source>
</evidence>
<protein>
    <submittedName>
        <fullName evidence="1">Uncharacterized protein</fullName>
    </submittedName>
</protein>
<sequence>MPGPGGGTMLEHLPPEIAEGFARARRLERAGGKRLRLQVGGAVFPILRLWHDGFSLDAARVPQRLRGFVEVHEGPNLLLTCLIVASEIEAGELICTFKRATAAADAPAADYWRGESPPRKLLSLLPRL</sequence>